<evidence type="ECO:0000313" key="1">
    <source>
        <dbReference type="EMBL" id="NSL88667.1"/>
    </source>
</evidence>
<accession>A0A3S1D3B9</accession>
<sequence length="421" mass="47783">MRKQTWLLLTAFLTCFGATAQTADPAAAISRIHQLFLQDYNYLKPIDSLKGSATAYRHNEDLLGMYFQAPATYESFTGNYAAAISAYNNMFPQNDYDAGNTEKAKPAFNGYTPVNAAEKIGALAAQHRVIMINESHHTPYHRLFTKSLLPALYKKGFRYLALETLEYKDAALNKRGYPIQGDGFYSTEPLFGDLIRTAISIGFKVISYEDTTTCREGDCYQQRETMEARNLCKILREDTAARILVHAGYDHIFEKEKYNLRRMAMCFRECSGINPLTINQESMCEKGNPANENSYYTAAATLYHISASTVFEKKDSIWVEPRLAGYVDMEVFHPRFTDKYNRPGYFLLDPTRIPSPVSLKKEYTNMLVQAYMDNESGNSIPVDQQVYSGTSPLYLMLPKGKFRIVVKDHLNKIISTAAYSN</sequence>
<proteinExistence type="predicted"/>
<dbReference type="AlphaFoldDB" id="A0A3S1D3B9"/>
<gene>
    <name evidence="1" type="ORF">ECE50_017635</name>
</gene>
<protein>
    <submittedName>
        <fullName evidence="1">Uncharacterized protein</fullName>
    </submittedName>
</protein>
<dbReference type="OrthoDB" id="277629at2"/>
<name>A0A3S1D3B9_9BACT</name>
<dbReference type="Proteomes" id="UP000281028">
    <property type="component" value="Unassembled WGS sequence"/>
</dbReference>
<evidence type="ECO:0000313" key="2">
    <source>
        <dbReference type="Proteomes" id="UP000281028"/>
    </source>
</evidence>
<comment type="caution">
    <text evidence="1">The sequence shown here is derived from an EMBL/GenBank/DDBJ whole genome shotgun (WGS) entry which is preliminary data.</text>
</comment>
<reference evidence="1" key="1">
    <citation type="submission" date="2020-05" db="EMBL/GenBank/DDBJ databases">
        <title>Chitinophaga laudate sp. nov., isolated from a tropical peat swamp.</title>
        <authorList>
            <person name="Goh C.B.S."/>
            <person name="Lee M.S."/>
            <person name="Parimannan S."/>
            <person name="Pasbakhsh P."/>
            <person name="Yule C.M."/>
            <person name="Rajandas H."/>
            <person name="Loke S."/>
            <person name="Croft L."/>
            <person name="Tan J.B.L."/>
        </authorList>
    </citation>
    <scope>NUCLEOTIDE SEQUENCE</scope>
    <source>
        <strain evidence="1">Mgbs1</strain>
    </source>
</reference>
<dbReference type="EMBL" id="RIAR02000001">
    <property type="protein sequence ID" value="NSL88667.1"/>
    <property type="molecule type" value="Genomic_DNA"/>
</dbReference>
<organism evidence="1 2">
    <name type="scientific">Chitinophaga solisilvae</name>
    <dbReference type="NCBI Taxonomy" id="1233460"/>
    <lineage>
        <taxon>Bacteria</taxon>
        <taxon>Pseudomonadati</taxon>
        <taxon>Bacteroidota</taxon>
        <taxon>Chitinophagia</taxon>
        <taxon>Chitinophagales</taxon>
        <taxon>Chitinophagaceae</taxon>
        <taxon>Chitinophaga</taxon>
    </lineage>
</organism>
<keyword evidence="2" id="KW-1185">Reference proteome</keyword>